<dbReference type="Gene3D" id="3.40.50.150">
    <property type="entry name" value="Vaccinia Virus protein VP39"/>
    <property type="match status" value="1"/>
</dbReference>
<dbReference type="Pfam" id="PF13489">
    <property type="entry name" value="Methyltransf_23"/>
    <property type="match status" value="1"/>
</dbReference>
<evidence type="ECO:0000313" key="1">
    <source>
        <dbReference type="EMBL" id="MFC2946881.1"/>
    </source>
</evidence>
<dbReference type="PANTHER" id="PTHR43861">
    <property type="entry name" value="TRANS-ACONITATE 2-METHYLTRANSFERASE-RELATED"/>
    <property type="match status" value="1"/>
</dbReference>
<comment type="caution">
    <text evidence="1">The sequence shown here is derived from an EMBL/GenBank/DDBJ whole genome shotgun (WGS) entry which is preliminary data.</text>
</comment>
<proteinExistence type="predicted"/>
<keyword evidence="2" id="KW-1185">Reference proteome</keyword>
<organism evidence="1 2">
    <name type="scientific">Virgibacillus sediminis</name>
    <dbReference type="NCBI Taxonomy" id="202260"/>
    <lineage>
        <taxon>Bacteria</taxon>
        <taxon>Bacillati</taxon>
        <taxon>Bacillota</taxon>
        <taxon>Bacilli</taxon>
        <taxon>Bacillales</taxon>
        <taxon>Bacillaceae</taxon>
        <taxon>Virgibacillus</taxon>
    </lineage>
</organism>
<dbReference type="EC" id="2.1.1.222" evidence="1"/>
<dbReference type="GO" id="GO:0032259">
    <property type="term" value="P:methylation"/>
    <property type="evidence" value="ECO:0007669"/>
    <property type="project" value="UniProtKB-KW"/>
</dbReference>
<dbReference type="Proteomes" id="UP001595387">
    <property type="component" value="Unassembled WGS sequence"/>
</dbReference>
<dbReference type="GO" id="GO:0102208">
    <property type="term" value="F:2-polyprenyl-6-hydroxyphenol methylase activity"/>
    <property type="evidence" value="ECO:0007669"/>
    <property type="project" value="UniProtKB-EC"/>
</dbReference>
<protein>
    <submittedName>
        <fullName evidence="1">Class I SAM-dependent methyltransferase</fullName>
        <ecNumber evidence="1">2.1.1.222</ecNumber>
        <ecNumber evidence="1">2.1.1.64</ecNumber>
    </submittedName>
</protein>
<dbReference type="CDD" id="cd02440">
    <property type="entry name" value="AdoMet_MTases"/>
    <property type="match status" value="1"/>
</dbReference>
<sequence>MELSPFFYHKIIRPKWLTQFYIHKRIEKHINLREKNVLDFGAGTGANCTLCKPGQYIGVDPTEQRINFAKKLYPDYDFDVFQNDVLNVRKNSIDVILIVAVLHHIPSDKIKSYIKQFKNTLKPGGMIVVLEPCLFEKKKINNWYMKKMDNGSYIQNEQGYHDLFLEEGFNCQTIRKFGKLLYNELFFIAYK</sequence>
<evidence type="ECO:0000313" key="2">
    <source>
        <dbReference type="Proteomes" id="UP001595387"/>
    </source>
</evidence>
<dbReference type="SUPFAM" id="SSF53335">
    <property type="entry name" value="S-adenosyl-L-methionine-dependent methyltransferases"/>
    <property type="match status" value="1"/>
</dbReference>
<dbReference type="InterPro" id="IPR029063">
    <property type="entry name" value="SAM-dependent_MTases_sf"/>
</dbReference>
<keyword evidence="1" id="KW-0808">Transferase</keyword>
<dbReference type="RefSeq" id="WP_390301382.1">
    <property type="nucleotide sequence ID" value="NZ_JBHRRZ010000001.1"/>
</dbReference>
<accession>A0ABV7A1L8</accession>
<dbReference type="EC" id="2.1.1.64" evidence="1"/>
<keyword evidence="1" id="KW-0489">Methyltransferase</keyword>
<dbReference type="EMBL" id="JBHRRZ010000001">
    <property type="protein sequence ID" value="MFC2946881.1"/>
    <property type="molecule type" value="Genomic_DNA"/>
</dbReference>
<reference evidence="2" key="1">
    <citation type="journal article" date="2019" name="Int. J. Syst. Evol. Microbiol.">
        <title>The Global Catalogue of Microorganisms (GCM) 10K type strain sequencing project: providing services to taxonomists for standard genome sequencing and annotation.</title>
        <authorList>
            <consortium name="The Broad Institute Genomics Platform"/>
            <consortium name="The Broad Institute Genome Sequencing Center for Infectious Disease"/>
            <person name="Wu L."/>
            <person name="Ma J."/>
        </authorList>
    </citation>
    <scope>NUCLEOTIDE SEQUENCE [LARGE SCALE GENOMIC DNA]</scope>
    <source>
        <strain evidence="2">KCTC 13193</strain>
    </source>
</reference>
<name>A0ABV7A1L8_9BACI</name>
<dbReference type="PANTHER" id="PTHR43861:SF1">
    <property type="entry name" value="TRANS-ACONITATE 2-METHYLTRANSFERASE"/>
    <property type="match status" value="1"/>
</dbReference>
<gene>
    <name evidence="1" type="ORF">ACFODW_00680</name>
</gene>
<dbReference type="GO" id="GO:0061542">
    <property type="term" value="F:3-demethylubiquinol 3-O-methyltransferase activity"/>
    <property type="evidence" value="ECO:0007669"/>
    <property type="project" value="UniProtKB-EC"/>
</dbReference>